<organism evidence="2 3">
    <name type="scientific">Streptosporangium carneum</name>
    <dbReference type="NCBI Taxonomy" id="47481"/>
    <lineage>
        <taxon>Bacteria</taxon>
        <taxon>Bacillati</taxon>
        <taxon>Actinomycetota</taxon>
        <taxon>Actinomycetes</taxon>
        <taxon>Streptosporangiales</taxon>
        <taxon>Streptosporangiaceae</taxon>
        <taxon>Streptosporangium</taxon>
    </lineage>
</organism>
<dbReference type="SUPFAM" id="SSF55729">
    <property type="entry name" value="Acyl-CoA N-acyltransferases (Nat)"/>
    <property type="match status" value="1"/>
</dbReference>
<dbReference type="InterPro" id="IPR000182">
    <property type="entry name" value="GNAT_dom"/>
</dbReference>
<dbReference type="GO" id="GO:0016747">
    <property type="term" value="F:acyltransferase activity, transferring groups other than amino-acyl groups"/>
    <property type="evidence" value="ECO:0007669"/>
    <property type="project" value="InterPro"/>
</dbReference>
<protein>
    <recommendedName>
        <fullName evidence="1">N-acetyltransferase domain-containing protein</fullName>
    </recommendedName>
</protein>
<evidence type="ECO:0000259" key="1">
    <source>
        <dbReference type="PROSITE" id="PS51186"/>
    </source>
</evidence>
<reference evidence="2" key="1">
    <citation type="journal article" date="2014" name="Int. J. Syst. Evol. Microbiol.">
        <title>Complete genome sequence of Corynebacterium casei LMG S-19264T (=DSM 44701T), isolated from a smear-ripened cheese.</title>
        <authorList>
            <consortium name="US DOE Joint Genome Institute (JGI-PGF)"/>
            <person name="Walter F."/>
            <person name="Albersmeier A."/>
            <person name="Kalinowski J."/>
            <person name="Ruckert C."/>
        </authorList>
    </citation>
    <scope>NUCLEOTIDE SEQUENCE</scope>
    <source>
        <strain evidence="2">VKM Ac-2007</strain>
    </source>
</reference>
<dbReference type="AlphaFoldDB" id="A0A9W6HW02"/>
<gene>
    <name evidence="2" type="ORF">GCM10017600_02060</name>
</gene>
<feature type="domain" description="N-acetyltransferase" evidence="1">
    <location>
        <begin position="19"/>
        <end position="181"/>
    </location>
</feature>
<name>A0A9W6HW02_9ACTN</name>
<dbReference type="InterPro" id="IPR016181">
    <property type="entry name" value="Acyl_CoA_acyltransferase"/>
</dbReference>
<dbReference type="Pfam" id="PF13302">
    <property type="entry name" value="Acetyltransf_3"/>
    <property type="match status" value="1"/>
</dbReference>
<dbReference type="RefSeq" id="WP_271215397.1">
    <property type="nucleotide sequence ID" value="NZ_BAAAVD010000021.1"/>
</dbReference>
<dbReference type="InterPro" id="IPR051531">
    <property type="entry name" value="N-acetyltransferase"/>
</dbReference>
<keyword evidence="3" id="KW-1185">Reference proteome</keyword>
<proteinExistence type="predicted"/>
<reference evidence="2" key="2">
    <citation type="submission" date="2023-01" db="EMBL/GenBank/DDBJ databases">
        <authorList>
            <person name="Sun Q."/>
            <person name="Evtushenko L."/>
        </authorList>
    </citation>
    <scope>NUCLEOTIDE SEQUENCE</scope>
    <source>
        <strain evidence="2">VKM Ac-2007</strain>
    </source>
</reference>
<dbReference type="Proteomes" id="UP001143474">
    <property type="component" value="Unassembled WGS sequence"/>
</dbReference>
<comment type="caution">
    <text evidence="2">The sequence shown here is derived from an EMBL/GenBank/DDBJ whole genome shotgun (WGS) entry which is preliminary data.</text>
</comment>
<dbReference type="PANTHER" id="PTHR43792:SF1">
    <property type="entry name" value="N-ACETYLTRANSFERASE DOMAIN-CONTAINING PROTEIN"/>
    <property type="match status" value="1"/>
</dbReference>
<evidence type="ECO:0000313" key="3">
    <source>
        <dbReference type="Proteomes" id="UP001143474"/>
    </source>
</evidence>
<dbReference type="PROSITE" id="PS51186">
    <property type="entry name" value="GNAT"/>
    <property type="match status" value="1"/>
</dbReference>
<evidence type="ECO:0000313" key="2">
    <source>
        <dbReference type="EMBL" id="GLK06801.1"/>
    </source>
</evidence>
<dbReference type="PANTHER" id="PTHR43792">
    <property type="entry name" value="GNAT FAMILY, PUTATIVE (AFU_ORTHOLOGUE AFUA_3G00765)-RELATED-RELATED"/>
    <property type="match status" value="1"/>
</dbReference>
<dbReference type="Gene3D" id="3.40.630.30">
    <property type="match status" value="1"/>
</dbReference>
<accession>A0A9W6HW02</accession>
<sequence length="181" mass="19798">MSSSFSFSLAGTDLITDRLVLRPWSDDEIAAVVDGGRLAHWADDFPAEGDRVIAGFVAEQPDARNEYGQRQVVERESGLVVGAVGLFWPPAEEALEFGYGIVPSRRGRGYAPEAARAIVAFAFTAPGVHEVYANVELSNPASVRVLEKARLRRRNGDGQVVRFDAVRPDTRPDEASDLSRR</sequence>
<dbReference type="EMBL" id="BSEV01000001">
    <property type="protein sequence ID" value="GLK06801.1"/>
    <property type="molecule type" value="Genomic_DNA"/>
</dbReference>